<dbReference type="OrthoDB" id="8449893at2"/>
<dbReference type="InterPro" id="IPR046083">
    <property type="entry name" value="DUF6101"/>
</dbReference>
<proteinExistence type="predicted"/>
<name>A0A4D7QJM0_9HYPH</name>
<sequence>MRLDPSNLPIRFEAADGGADDGQRTIDLLADRVVIRRTSAGARMKLQVLVSSYRGVAVRVGDGATEGSDRVEVVLIHADPSLNVPLFSAEDADDVVAEWQLWAKVFALPMMTVEMDGSLREAFPRMGAVLIGTPGPRRRRHSTVKARRPMALMRRKPGGDLSGREIHREREIIARS</sequence>
<reference evidence="1 2" key="1">
    <citation type="submission" date="2019-04" db="EMBL/GenBank/DDBJ databases">
        <title>Phreatobacter aquaticus sp. nov.</title>
        <authorList>
            <person name="Choi A."/>
            <person name="Baek K."/>
        </authorList>
    </citation>
    <scope>NUCLEOTIDE SEQUENCE [LARGE SCALE GENOMIC DNA]</scope>
    <source>
        <strain evidence="1 2">NMCR1094</strain>
    </source>
</reference>
<organism evidence="1 2">
    <name type="scientific">Phreatobacter aquaticus</name>
    <dbReference type="NCBI Taxonomy" id="2570229"/>
    <lineage>
        <taxon>Bacteria</taxon>
        <taxon>Pseudomonadati</taxon>
        <taxon>Pseudomonadota</taxon>
        <taxon>Alphaproteobacteria</taxon>
        <taxon>Hyphomicrobiales</taxon>
        <taxon>Phreatobacteraceae</taxon>
        <taxon>Phreatobacter</taxon>
    </lineage>
</organism>
<protein>
    <submittedName>
        <fullName evidence="1">Uncharacterized protein</fullName>
    </submittedName>
</protein>
<dbReference type="AlphaFoldDB" id="A0A4D7QJM0"/>
<keyword evidence="2" id="KW-1185">Reference proteome</keyword>
<accession>A0A4D7QJM0</accession>
<dbReference type="Proteomes" id="UP000298588">
    <property type="component" value="Chromosome"/>
</dbReference>
<dbReference type="KEGG" id="paqt:E8L99_06630"/>
<dbReference type="EMBL" id="CP039865">
    <property type="protein sequence ID" value="QCK85467.1"/>
    <property type="molecule type" value="Genomic_DNA"/>
</dbReference>
<evidence type="ECO:0000313" key="1">
    <source>
        <dbReference type="EMBL" id="QCK85467.1"/>
    </source>
</evidence>
<dbReference type="Pfam" id="PF19596">
    <property type="entry name" value="DUF6101"/>
    <property type="match status" value="1"/>
</dbReference>
<evidence type="ECO:0000313" key="2">
    <source>
        <dbReference type="Proteomes" id="UP000298588"/>
    </source>
</evidence>
<gene>
    <name evidence="1" type="ORF">E8L99_06630</name>
</gene>